<feature type="chain" id="PRO_5021343367" description="TonB C-terminal domain-containing protein" evidence="1">
    <location>
        <begin position="22"/>
        <end position="232"/>
    </location>
</feature>
<dbReference type="AlphaFoldDB" id="A0A4Z1RFZ4"/>
<sequence>MDTNALLLPALLSLSAATAAAAGTRPPHGHIEFLWEARDPATQARPVALGLLLHPERPHQLCWKSSRFPDGTVSVRLLAKRDATKVALVEETVTAAAPIVHCHPFEPARHGLADGEYEIVLTYDDIEVAREPVEIAADLASAGFHRRDAVFVQGRTNYPAGVAPEDYRGHFLWTLTFGADGRVIDVDTVEAEGIAASMREAGDQAARLYRIGAADEPGAAPVRYRLRYDLVP</sequence>
<evidence type="ECO:0000256" key="1">
    <source>
        <dbReference type="SAM" id="SignalP"/>
    </source>
</evidence>
<reference evidence="2 3" key="1">
    <citation type="submission" date="2019-01" db="EMBL/GenBank/DDBJ databases">
        <authorList>
            <person name="Zhang S."/>
        </authorList>
    </citation>
    <scope>NUCLEOTIDE SEQUENCE [LARGE SCALE GENOMIC DNA]</scope>
    <source>
        <strain evidence="2 3">1626</strain>
    </source>
</reference>
<dbReference type="Proteomes" id="UP000298681">
    <property type="component" value="Unassembled WGS sequence"/>
</dbReference>
<protein>
    <recommendedName>
        <fullName evidence="4">TonB C-terminal domain-containing protein</fullName>
    </recommendedName>
</protein>
<feature type="signal peptide" evidence="1">
    <location>
        <begin position="1"/>
        <end position="21"/>
    </location>
</feature>
<accession>A0A4Z1RFZ4</accession>
<keyword evidence="3" id="KW-1185">Reference proteome</keyword>
<comment type="caution">
    <text evidence="2">The sequence shown here is derived from an EMBL/GenBank/DDBJ whole genome shotgun (WGS) entry which is preliminary data.</text>
</comment>
<evidence type="ECO:0008006" key="4">
    <source>
        <dbReference type="Google" id="ProtNLM"/>
    </source>
</evidence>
<dbReference type="EMBL" id="SPUH01000001">
    <property type="protein sequence ID" value="TKS53597.1"/>
    <property type="molecule type" value="Genomic_DNA"/>
</dbReference>
<evidence type="ECO:0000313" key="3">
    <source>
        <dbReference type="Proteomes" id="UP000298681"/>
    </source>
</evidence>
<proteinExistence type="predicted"/>
<name>A0A4Z1RFZ4_9GAMM</name>
<keyword evidence="1" id="KW-0732">Signal</keyword>
<dbReference type="RefSeq" id="WP_134672983.1">
    <property type="nucleotide sequence ID" value="NZ_SPUH01000001.1"/>
</dbReference>
<evidence type="ECO:0000313" key="2">
    <source>
        <dbReference type="EMBL" id="TKS53597.1"/>
    </source>
</evidence>
<organism evidence="2 3">
    <name type="scientific">Luteimonas yindakuii</name>
    <dbReference type="NCBI Taxonomy" id="2565782"/>
    <lineage>
        <taxon>Bacteria</taxon>
        <taxon>Pseudomonadati</taxon>
        <taxon>Pseudomonadota</taxon>
        <taxon>Gammaproteobacteria</taxon>
        <taxon>Lysobacterales</taxon>
        <taxon>Lysobacteraceae</taxon>
        <taxon>Luteimonas</taxon>
    </lineage>
</organism>
<gene>
    <name evidence="2" type="ORF">E4582_01590</name>
</gene>